<feature type="transmembrane region" description="Helical" evidence="1">
    <location>
        <begin position="330"/>
        <end position="349"/>
    </location>
</feature>
<keyword evidence="1" id="KW-0812">Transmembrane</keyword>
<protein>
    <recommendedName>
        <fullName evidence="4">Transmembrane protein</fullName>
    </recommendedName>
</protein>
<dbReference type="EMBL" id="CAXAMN010011114">
    <property type="protein sequence ID" value="CAK9034452.1"/>
    <property type="molecule type" value="Genomic_DNA"/>
</dbReference>
<evidence type="ECO:0000256" key="1">
    <source>
        <dbReference type="SAM" id="Phobius"/>
    </source>
</evidence>
<name>A0ABP0L5M2_9DINO</name>
<evidence type="ECO:0008006" key="4">
    <source>
        <dbReference type="Google" id="ProtNLM"/>
    </source>
</evidence>
<feature type="transmembrane region" description="Helical" evidence="1">
    <location>
        <begin position="155"/>
        <end position="177"/>
    </location>
</feature>
<evidence type="ECO:0000313" key="3">
    <source>
        <dbReference type="Proteomes" id="UP001642484"/>
    </source>
</evidence>
<feature type="transmembrane region" description="Helical" evidence="1">
    <location>
        <begin position="528"/>
        <end position="547"/>
    </location>
</feature>
<keyword evidence="3" id="KW-1185">Reference proteome</keyword>
<reference evidence="2 3" key="1">
    <citation type="submission" date="2024-02" db="EMBL/GenBank/DDBJ databases">
        <authorList>
            <person name="Chen Y."/>
            <person name="Shah S."/>
            <person name="Dougan E. K."/>
            <person name="Thang M."/>
            <person name="Chan C."/>
        </authorList>
    </citation>
    <scope>NUCLEOTIDE SEQUENCE [LARGE SCALE GENOMIC DNA]</scope>
</reference>
<comment type="caution">
    <text evidence="2">The sequence shown here is derived from an EMBL/GenBank/DDBJ whole genome shotgun (WGS) entry which is preliminary data.</text>
</comment>
<feature type="transmembrane region" description="Helical" evidence="1">
    <location>
        <begin position="297"/>
        <end position="318"/>
    </location>
</feature>
<keyword evidence="1" id="KW-0472">Membrane</keyword>
<keyword evidence="1" id="KW-1133">Transmembrane helix</keyword>
<accession>A0ABP0L5M2</accession>
<gene>
    <name evidence="2" type="ORF">CCMP2556_LOCUS19495</name>
</gene>
<proteinExistence type="predicted"/>
<feature type="transmembrane region" description="Helical" evidence="1">
    <location>
        <begin position="460"/>
        <end position="483"/>
    </location>
</feature>
<evidence type="ECO:0000313" key="2">
    <source>
        <dbReference type="EMBL" id="CAK9034452.1"/>
    </source>
</evidence>
<sequence length="588" mass="65450">MASDDEGHTNGAPAPSDLSEILEFSVNTESSGDIDPTEPRERPTTEGLVDFMSRIEVSCPSVVRAVPCHEALSWLGYALRASHADPYLHLKSRQVEEIQEFWSHSWHSFAWKKILCLLWLKNGKAASIMSAIAATTGMVLSYLDVLPVLVLAQGPMPVCLWSQIIGLIVFFATVFLWRRKEEIFLDCCCIDSTNGDMKVQAIRSIGGILKRSQRLLLLWDPTYVERPLRRAEPAMAASLVNVVFVQCRRPVPSRLLRFWCIFEVAAFVKSHQGDRSPHPSAAVFDSVLVRPMLLGPFMLAFMGSTAVLLFLVSILTAADIRGLSATGATAALMLIVMYAAIWTGISYYHSVEVFKEQMMHFKLAKTKCWCCSNNHTMPDGRIINCDREIVSKCLIPWFGGLEEFESAVAQELATAVPKQLGEHLVPWNFLLSCTLPVLWLCQDMSVSYLKNGNPDSALHWIVASGGYWLGSVPLITAWAFFLAKKMIKVYSRCGSHAATFLVVILILPVFLVTVGFPSFLEDQHLMPSWANVTTSTVILSLLGVVVWHPCLVGTQKWNEEKPEETQEVVETSAIEGHAAQRSDFRVSL</sequence>
<dbReference type="Proteomes" id="UP001642484">
    <property type="component" value="Unassembled WGS sequence"/>
</dbReference>
<feature type="transmembrane region" description="Helical" evidence="1">
    <location>
        <begin position="125"/>
        <end position="143"/>
    </location>
</feature>
<organism evidence="2 3">
    <name type="scientific">Durusdinium trenchii</name>
    <dbReference type="NCBI Taxonomy" id="1381693"/>
    <lineage>
        <taxon>Eukaryota</taxon>
        <taxon>Sar</taxon>
        <taxon>Alveolata</taxon>
        <taxon>Dinophyceae</taxon>
        <taxon>Suessiales</taxon>
        <taxon>Symbiodiniaceae</taxon>
        <taxon>Durusdinium</taxon>
    </lineage>
</organism>
<feature type="transmembrane region" description="Helical" evidence="1">
    <location>
        <begin position="424"/>
        <end position="440"/>
    </location>
</feature>
<feature type="transmembrane region" description="Helical" evidence="1">
    <location>
        <begin position="495"/>
        <end position="516"/>
    </location>
</feature>